<evidence type="ECO:0008006" key="8">
    <source>
        <dbReference type="Google" id="ProtNLM"/>
    </source>
</evidence>
<keyword evidence="4" id="KW-0804">Transcription</keyword>
<evidence type="ECO:0000313" key="6">
    <source>
        <dbReference type="EMBL" id="RYP07359.1"/>
    </source>
</evidence>
<keyword evidence="2" id="KW-0805">Transcription regulation</keyword>
<dbReference type="STRING" id="155417.A0A4V1XBT4"/>
<keyword evidence="5" id="KW-0539">Nucleus</keyword>
<dbReference type="Proteomes" id="UP000293360">
    <property type="component" value="Unassembled WGS sequence"/>
</dbReference>
<reference evidence="6 7" key="1">
    <citation type="submission" date="2018-06" db="EMBL/GenBank/DDBJ databases">
        <title>Complete Genomes of Monosporascus.</title>
        <authorList>
            <person name="Robinson A.J."/>
            <person name="Natvig D.O."/>
        </authorList>
    </citation>
    <scope>NUCLEOTIDE SEQUENCE [LARGE SCALE GENOMIC DNA]</scope>
    <source>
        <strain evidence="6 7">CBS 110550</strain>
    </source>
</reference>
<dbReference type="GO" id="GO:0000981">
    <property type="term" value="F:DNA-binding transcription factor activity, RNA polymerase II-specific"/>
    <property type="evidence" value="ECO:0007669"/>
    <property type="project" value="TreeGrafter"/>
</dbReference>
<organism evidence="6 7">
    <name type="scientific">Monosporascus ibericus</name>
    <dbReference type="NCBI Taxonomy" id="155417"/>
    <lineage>
        <taxon>Eukaryota</taxon>
        <taxon>Fungi</taxon>
        <taxon>Dikarya</taxon>
        <taxon>Ascomycota</taxon>
        <taxon>Pezizomycotina</taxon>
        <taxon>Sordariomycetes</taxon>
        <taxon>Xylariomycetidae</taxon>
        <taxon>Xylariales</taxon>
        <taxon>Xylariales incertae sedis</taxon>
        <taxon>Monosporascus</taxon>
    </lineage>
</organism>
<evidence type="ECO:0000256" key="3">
    <source>
        <dbReference type="ARBA" id="ARBA00023125"/>
    </source>
</evidence>
<dbReference type="InterPro" id="IPR051089">
    <property type="entry name" value="prtT"/>
</dbReference>
<dbReference type="EMBL" id="QJNU01000099">
    <property type="protein sequence ID" value="RYP07359.1"/>
    <property type="molecule type" value="Genomic_DNA"/>
</dbReference>
<dbReference type="PANTHER" id="PTHR31845">
    <property type="entry name" value="FINGER DOMAIN PROTEIN, PUTATIVE-RELATED"/>
    <property type="match status" value="1"/>
</dbReference>
<protein>
    <recommendedName>
        <fullName evidence="8">Transcription factor domain-containing protein</fullName>
    </recommendedName>
</protein>
<comment type="caution">
    <text evidence="6">The sequence shown here is derived from an EMBL/GenBank/DDBJ whole genome shotgun (WGS) entry which is preliminary data.</text>
</comment>
<accession>A0A4V1XBT4</accession>
<evidence type="ECO:0000256" key="2">
    <source>
        <dbReference type="ARBA" id="ARBA00023015"/>
    </source>
</evidence>
<keyword evidence="7" id="KW-1185">Reference proteome</keyword>
<dbReference type="GO" id="GO:0000976">
    <property type="term" value="F:transcription cis-regulatory region binding"/>
    <property type="evidence" value="ECO:0007669"/>
    <property type="project" value="TreeGrafter"/>
</dbReference>
<dbReference type="AlphaFoldDB" id="A0A4V1XBT4"/>
<dbReference type="PANTHER" id="PTHR31845:SF37">
    <property type="entry name" value="TRANSCRIPTION FACTOR DOMAIN-CONTAINING PROTEIN"/>
    <property type="match status" value="1"/>
</dbReference>
<evidence type="ECO:0000256" key="5">
    <source>
        <dbReference type="ARBA" id="ARBA00023242"/>
    </source>
</evidence>
<evidence type="ECO:0000256" key="4">
    <source>
        <dbReference type="ARBA" id="ARBA00023163"/>
    </source>
</evidence>
<gene>
    <name evidence="6" type="ORF">DL764_002575</name>
</gene>
<name>A0A4V1XBT4_9PEZI</name>
<comment type="subcellular location">
    <subcellularLocation>
        <location evidence="1">Nucleus</location>
    </subcellularLocation>
</comment>
<proteinExistence type="predicted"/>
<dbReference type="CDD" id="cd12148">
    <property type="entry name" value="fungal_TF_MHR"/>
    <property type="match status" value="1"/>
</dbReference>
<keyword evidence="3" id="KW-0238">DNA-binding</keyword>
<dbReference type="OrthoDB" id="5217604at2759"/>
<sequence length="428" mass="48358">MPLQRNLGNVVKQTISERTIRGDTVSFELLQGILVFLAWSHYHQKPRRYSQYLQLAISIVSDLRLDRKPIANWDTHVGACRDPNALRTAAPDWGADEKRALAGCFYLSSTQVKPGTPIEYEHPTDEHVYYIIRLQRIMEAIEYMSQQHTDGPTARVAVIDLRSQLETFRSHLPFDLGDNQLLLMQYRTAEMYLCQTAFFYKAVQLDTVLHAELLCSGLAAAKSLMDFYLSLPVYADMAFNNSEWIQISFAITVASRLAIASTHRAVDHQTKALRQSLDLSNIIRHLSLRIGALVTQQVDAQGGRDIFYHYDQRVRRMQAWYERCNAPARKVKVEQQQHIAAAAAAHTMAPFTHDALGLLSQPPSGAATPVNGIYPAAEPAQFFQNLPTDPCVWSSADSSQANTPDVKMTELFPELDYIFCEWLSPVEV</sequence>
<dbReference type="GO" id="GO:0005634">
    <property type="term" value="C:nucleus"/>
    <property type="evidence" value="ECO:0007669"/>
    <property type="project" value="UniProtKB-SubCell"/>
</dbReference>
<evidence type="ECO:0000313" key="7">
    <source>
        <dbReference type="Proteomes" id="UP000293360"/>
    </source>
</evidence>
<evidence type="ECO:0000256" key="1">
    <source>
        <dbReference type="ARBA" id="ARBA00004123"/>
    </source>
</evidence>